<dbReference type="Proteomes" id="UP000435112">
    <property type="component" value="Unassembled WGS sequence"/>
</dbReference>
<name>A0A6A3NJQ1_9STRA</name>
<proteinExistence type="predicted"/>
<evidence type="ECO:0000313" key="2">
    <source>
        <dbReference type="Proteomes" id="UP000435112"/>
    </source>
</evidence>
<sequence length="144" mass="15669">MATDGVHVDRAQSNTMNLEVLKRQDAGVMELVDTASQSSYSRVDQLGSPSLVHFSSFDVPMASLTREVAGPERGSRGVAVLVTTQALRSAGLRILVDDTEDANADVNARFLILGRTGCAKLSPRQRCAKRSDMPVEHLTRVRRC</sequence>
<dbReference type="AlphaFoldDB" id="A0A6A3NJQ1"/>
<gene>
    <name evidence="1" type="ORF">PR002_g2123</name>
</gene>
<organism evidence="1 2">
    <name type="scientific">Phytophthora rubi</name>
    <dbReference type="NCBI Taxonomy" id="129364"/>
    <lineage>
        <taxon>Eukaryota</taxon>
        <taxon>Sar</taxon>
        <taxon>Stramenopiles</taxon>
        <taxon>Oomycota</taxon>
        <taxon>Peronosporomycetes</taxon>
        <taxon>Peronosporales</taxon>
        <taxon>Peronosporaceae</taxon>
        <taxon>Phytophthora</taxon>
    </lineage>
</organism>
<protein>
    <submittedName>
        <fullName evidence="1">Uncharacterized protein</fullName>
    </submittedName>
</protein>
<evidence type="ECO:0000313" key="1">
    <source>
        <dbReference type="EMBL" id="KAE9045627.1"/>
    </source>
</evidence>
<accession>A0A6A3NJQ1</accession>
<comment type="caution">
    <text evidence="1">The sequence shown here is derived from an EMBL/GenBank/DDBJ whole genome shotgun (WGS) entry which is preliminary data.</text>
</comment>
<dbReference type="EMBL" id="QXFU01000068">
    <property type="protein sequence ID" value="KAE9045627.1"/>
    <property type="molecule type" value="Genomic_DNA"/>
</dbReference>
<dbReference type="OrthoDB" id="440673at2759"/>
<reference evidence="1 2" key="1">
    <citation type="submission" date="2018-09" db="EMBL/GenBank/DDBJ databases">
        <title>Genomic investigation of the strawberry pathogen Phytophthora fragariae indicates pathogenicity is determined by transcriptional variation in three key races.</title>
        <authorList>
            <person name="Adams T.M."/>
            <person name="Armitage A.D."/>
            <person name="Sobczyk M.K."/>
            <person name="Bates H.J."/>
            <person name="Dunwell J.M."/>
            <person name="Nellist C.F."/>
            <person name="Harrison R.J."/>
        </authorList>
    </citation>
    <scope>NUCLEOTIDE SEQUENCE [LARGE SCALE GENOMIC DNA]</scope>
    <source>
        <strain evidence="1 2">SCRP324</strain>
    </source>
</reference>